<comment type="similarity">
    <text evidence="1">Belongs to the ParB family.</text>
</comment>
<proteinExistence type="inferred from homology"/>
<feature type="region of interest" description="Disordered" evidence="4">
    <location>
        <begin position="643"/>
        <end position="686"/>
    </location>
</feature>
<keyword evidence="6" id="KW-0614">Plasmid</keyword>
<feature type="compositionally biased region" description="Polar residues" evidence="4">
    <location>
        <begin position="677"/>
        <end position="686"/>
    </location>
</feature>
<dbReference type="PANTHER" id="PTHR33375:SF7">
    <property type="entry name" value="CHROMOSOME 2-PARTITIONING PROTEIN PARB-RELATED"/>
    <property type="match status" value="1"/>
</dbReference>
<evidence type="ECO:0000313" key="6">
    <source>
        <dbReference type="EMBL" id="VED42968.1"/>
    </source>
</evidence>
<evidence type="ECO:0000256" key="1">
    <source>
        <dbReference type="ARBA" id="ARBA00006295"/>
    </source>
</evidence>
<dbReference type="SMART" id="SM00470">
    <property type="entry name" value="ParB"/>
    <property type="match status" value="1"/>
</dbReference>
<evidence type="ECO:0000259" key="5">
    <source>
        <dbReference type="SMART" id="SM00470"/>
    </source>
</evidence>
<dbReference type="Pfam" id="PF02195">
    <property type="entry name" value="ParB_N"/>
    <property type="match status" value="1"/>
</dbReference>
<dbReference type="InterPro" id="IPR036086">
    <property type="entry name" value="ParB/Sulfiredoxin_sf"/>
</dbReference>
<sequence length="686" mass="75374">MSVTESKAKAAPKTSKKSLKPAGSEALKAALDATPIEYVLVTSLAKSPFNVRTIPYPAESVRSLADTIKAIGLLQNLVVHTLANGADGVAAGGRRMTALQLLLNENRIDADYRVPVKRVSDELAAAASMAENEQHMAMHPAEQIAGFRTLAEQGKTPAQIGDLLGYSSRHVQRMLKLSDLAPSVLDALAKDELSTEHCQALALESDQQRQVEVLEIARRRGWNNEPSVNTIRDLITTEEVSTNSNKYRFVGESAFSPDDVRIDLFSVENGGFVKSADLDSALLEKLQTIAEHLREAEGWSWCDGRIDAIQRYGKDEKIWRLQSVPPVDYTDTESARLDFLKKQEEQLEAENTGDEGERVAVALETVWEEQQTIQHRAKLQAWTEDNKKTAGVVVSWDGYEVIVQRGVVVRSDEKGSGRETLPNGPAEKASPLDAVSVPLLTRLSSERTLAVQAALLQQPQKAVALMVWKMCNAVFHAGCFGGPFAISVTVSHSSLTREAPDGESGKAFQMILAEKSRLEALLPEGWRKDMTSFFSLNGETLMALMTFCTASSIDGVQKKDEFGRKDSSPLDRLENAIQFDLREWWQPSAENLFSHMKQPHIVAALEQAGFTGAARDAAAMKKKDAAEYAENHLAGTRWVPDWMESEEGQQRRSESGTPRVVTIKEEPDTAHSESEAANHNNPACAA</sequence>
<dbReference type="GO" id="GO:0007059">
    <property type="term" value="P:chromosome segregation"/>
    <property type="evidence" value="ECO:0007669"/>
    <property type="project" value="TreeGrafter"/>
</dbReference>
<dbReference type="GO" id="GO:0005694">
    <property type="term" value="C:chromosome"/>
    <property type="evidence" value="ECO:0007669"/>
    <property type="project" value="TreeGrafter"/>
</dbReference>
<dbReference type="AlphaFoldDB" id="A0A7Z9CNX8"/>
<keyword evidence="7" id="KW-1185">Reference proteome</keyword>
<dbReference type="Pfam" id="PF17762">
    <property type="entry name" value="HTH_ParB"/>
    <property type="match status" value="1"/>
</dbReference>
<protein>
    <recommendedName>
        <fullName evidence="2">Uncharacterized protein YubM</fullName>
    </recommendedName>
</protein>
<geneLocation type="plasmid" evidence="6 7">
    <name>2</name>
</geneLocation>
<dbReference type="InterPro" id="IPR050336">
    <property type="entry name" value="Chromosome_partition/occlusion"/>
</dbReference>
<dbReference type="SUPFAM" id="SSF109709">
    <property type="entry name" value="KorB DNA-binding domain-like"/>
    <property type="match status" value="1"/>
</dbReference>
<evidence type="ECO:0000256" key="3">
    <source>
        <dbReference type="SAM" id="Coils"/>
    </source>
</evidence>
<dbReference type="Gene3D" id="1.10.10.2830">
    <property type="match status" value="1"/>
</dbReference>
<gene>
    <name evidence="6" type="ORF">NCTC9997_00146</name>
</gene>
<feature type="domain" description="ParB-like N-terminal" evidence="5">
    <location>
        <begin position="37"/>
        <end position="133"/>
    </location>
</feature>
<evidence type="ECO:0000256" key="2">
    <source>
        <dbReference type="ARBA" id="ARBA00074268"/>
    </source>
</evidence>
<dbReference type="Gene3D" id="3.90.1530.30">
    <property type="match status" value="1"/>
</dbReference>
<feature type="compositionally biased region" description="Basic and acidic residues" evidence="4">
    <location>
        <begin position="662"/>
        <end position="676"/>
    </location>
</feature>
<reference evidence="6 7" key="1">
    <citation type="submission" date="2018-12" db="EMBL/GenBank/DDBJ databases">
        <authorList>
            <consortium name="Pathogen Informatics"/>
        </authorList>
    </citation>
    <scope>NUCLEOTIDE SEQUENCE [LARGE SCALE GENOMIC DNA]</scope>
    <source>
        <strain evidence="6 7">NCTC9997</strain>
        <plasmid evidence="6 7">2</plasmid>
    </source>
</reference>
<organism evidence="6 7">
    <name type="scientific">Raoultella terrigena</name>
    <name type="common">Klebsiella terrigena</name>
    <dbReference type="NCBI Taxonomy" id="577"/>
    <lineage>
        <taxon>Bacteria</taxon>
        <taxon>Pseudomonadati</taxon>
        <taxon>Pseudomonadota</taxon>
        <taxon>Gammaproteobacteria</taxon>
        <taxon>Enterobacterales</taxon>
        <taxon>Enterobacteriaceae</taxon>
        <taxon>Klebsiella/Raoultella group</taxon>
        <taxon>Raoultella</taxon>
    </lineage>
</organism>
<feature type="coiled-coil region" evidence="3">
    <location>
        <begin position="330"/>
        <end position="357"/>
    </location>
</feature>
<keyword evidence="3" id="KW-0175">Coiled coil</keyword>
<evidence type="ECO:0000256" key="4">
    <source>
        <dbReference type="SAM" id="MobiDB-lite"/>
    </source>
</evidence>
<dbReference type="FunFam" id="1.10.10.2830:FF:000001">
    <property type="entry name" value="Chromosome partitioning protein ParB"/>
    <property type="match status" value="1"/>
</dbReference>
<dbReference type="Proteomes" id="UP000267630">
    <property type="component" value="Plasmid 2"/>
</dbReference>
<dbReference type="EMBL" id="LR134252">
    <property type="protein sequence ID" value="VED42968.1"/>
    <property type="molecule type" value="Genomic_DNA"/>
</dbReference>
<name>A0A7Z9CNX8_RAOTE</name>
<dbReference type="PANTHER" id="PTHR33375">
    <property type="entry name" value="CHROMOSOME-PARTITIONING PROTEIN PARB-RELATED"/>
    <property type="match status" value="1"/>
</dbReference>
<evidence type="ECO:0000313" key="7">
    <source>
        <dbReference type="Proteomes" id="UP000267630"/>
    </source>
</evidence>
<dbReference type="CDD" id="cd16406">
    <property type="entry name" value="ParB_N_like"/>
    <property type="match status" value="1"/>
</dbReference>
<dbReference type="InterPro" id="IPR003115">
    <property type="entry name" value="ParB_N"/>
</dbReference>
<accession>A0A7Z9CNX8</accession>
<dbReference type="InterPro" id="IPR041468">
    <property type="entry name" value="HTH_ParB/Spo0J"/>
</dbReference>
<dbReference type="SUPFAM" id="SSF110849">
    <property type="entry name" value="ParB/Sulfiredoxin"/>
    <property type="match status" value="1"/>
</dbReference>